<name>A0A067PL99_9AGAM</name>
<organism evidence="2 3">
    <name type="scientific">Jaapia argillacea MUCL 33604</name>
    <dbReference type="NCBI Taxonomy" id="933084"/>
    <lineage>
        <taxon>Eukaryota</taxon>
        <taxon>Fungi</taxon>
        <taxon>Dikarya</taxon>
        <taxon>Basidiomycota</taxon>
        <taxon>Agaricomycotina</taxon>
        <taxon>Agaricomycetes</taxon>
        <taxon>Agaricomycetidae</taxon>
        <taxon>Jaapiales</taxon>
        <taxon>Jaapiaceae</taxon>
        <taxon>Jaapia</taxon>
    </lineage>
</organism>
<keyword evidence="3" id="KW-1185">Reference proteome</keyword>
<dbReference type="Gene3D" id="1.10.150.130">
    <property type="match status" value="1"/>
</dbReference>
<gene>
    <name evidence="2" type="ORF">JAAARDRAFT_85458</name>
</gene>
<reference evidence="3" key="1">
    <citation type="journal article" date="2014" name="Proc. Natl. Acad. Sci. U.S.A.">
        <title>Extensive sampling of basidiomycete genomes demonstrates inadequacy of the white-rot/brown-rot paradigm for wood decay fungi.</title>
        <authorList>
            <person name="Riley R."/>
            <person name="Salamov A.A."/>
            <person name="Brown D.W."/>
            <person name="Nagy L.G."/>
            <person name="Floudas D."/>
            <person name="Held B.W."/>
            <person name="Levasseur A."/>
            <person name="Lombard V."/>
            <person name="Morin E."/>
            <person name="Otillar R."/>
            <person name="Lindquist E.A."/>
            <person name="Sun H."/>
            <person name="LaButti K.M."/>
            <person name="Schmutz J."/>
            <person name="Jabbour D."/>
            <person name="Luo H."/>
            <person name="Baker S.E."/>
            <person name="Pisabarro A.G."/>
            <person name="Walton J.D."/>
            <person name="Blanchette R.A."/>
            <person name="Henrissat B."/>
            <person name="Martin F."/>
            <person name="Cullen D."/>
            <person name="Hibbett D.S."/>
            <person name="Grigoriev I.V."/>
        </authorList>
    </citation>
    <scope>NUCLEOTIDE SEQUENCE [LARGE SCALE GENOMIC DNA]</scope>
    <source>
        <strain evidence="3">MUCL 33604</strain>
    </source>
</reference>
<dbReference type="OrthoDB" id="2678913at2759"/>
<protein>
    <submittedName>
        <fullName evidence="2">Uncharacterized protein</fullName>
    </submittedName>
</protein>
<evidence type="ECO:0000256" key="1">
    <source>
        <dbReference type="ARBA" id="ARBA00023125"/>
    </source>
</evidence>
<dbReference type="InParanoid" id="A0A067PL99"/>
<evidence type="ECO:0000313" key="2">
    <source>
        <dbReference type="EMBL" id="KDQ55579.1"/>
    </source>
</evidence>
<accession>A0A067PL99</accession>
<evidence type="ECO:0000313" key="3">
    <source>
        <dbReference type="Proteomes" id="UP000027265"/>
    </source>
</evidence>
<feature type="non-terminal residue" evidence="2">
    <location>
        <position position="269"/>
    </location>
</feature>
<dbReference type="SUPFAM" id="SSF47823">
    <property type="entry name" value="lambda integrase-like, N-terminal domain"/>
    <property type="match status" value="1"/>
</dbReference>
<dbReference type="GO" id="GO:0003677">
    <property type="term" value="F:DNA binding"/>
    <property type="evidence" value="ECO:0007669"/>
    <property type="project" value="UniProtKB-KW"/>
</dbReference>
<dbReference type="EMBL" id="KL197724">
    <property type="protein sequence ID" value="KDQ55579.1"/>
    <property type="molecule type" value="Genomic_DNA"/>
</dbReference>
<dbReference type="InterPro" id="IPR010998">
    <property type="entry name" value="Integrase_recombinase_N"/>
</dbReference>
<feature type="non-terminal residue" evidence="2">
    <location>
        <position position="1"/>
    </location>
</feature>
<sequence>PLRPHCLAQDRLRLWIPFASRVAEDMFGPLNISDEDLDRVLAVINVSWASGTWETYGSGLLIFHVFCDLREISEAQRYPASSVLMLTFISSCAGSYSGKTLTNYFFAICAWHTLHGQPWNMNAAEMKAVLDGASILAPPTSKRPKREPFTPKLIASIRTQLDLSNPLDAAVYACLTTTFWSAARVGEFTLPNLKAFNPRLHVKRSDVREGEDRHGLQVTVFALPFTKCSASGEEVYWARQDETFNPGAALENHFRINNPPPNDPLFSWK</sequence>
<dbReference type="AlphaFoldDB" id="A0A067PL99"/>
<dbReference type="HOGENOM" id="CLU_003292_2_1_1"/>
<keyword evidence="1" id="KW-0238">DNA-binding</keyword>
<proteinExistence type="predicted"/>
<dbReference type="Proteomes" id="UP000027265">
    <property type="component" value="Unassembled WGS sequence"/>
</dbReference>